<evidence type="ECO:0000313" key="3">
    <source>
        <dbReference type="EMBL" id="KAF2655168.1"/>
    </source>
</evidence>
<name>A0A6A6T8G5_9PLEO</name>
<proteinExistence type="predicted"/>
<protein>
    <submittedName>
        <fullName evidence="3">Uncharacterized protein</fullName>
    </submittedName>
</protein>
<keyword evidence="4" id="KW-1185">Reference proteome</keyword>
<dbReference type="OrthoDB" id="3735353at2759"/>
<gene>
    <name evidence="3" type="ORF">K491DRAFT_679127</name>
</gene>
<organism evidence="3 4">
    <name type="scientific">Lophiostoma macrostomum CBS 122681</name>
    <dbReference type="NCBI Taxonomy" id="1314788"/>
    <lineage>
        <taxon>Eukaryota</taxon>
        <taxon>Fungi</taxon>
        <taxon>Dikarya</taxon>
        <taxon>Ascomycota</taxon>
        <taxon>Pezizomycotina</taxon>
        <taxon>Dothideomycetes</taxon>
        <taxon>Pleosporomycetidae</taxon>
        <taxon>Pleosporales</taxon>
        <taxon>Lophiostomataceae</taxon>
        <taxon>Lophiostoma</taxon>
    </lineage>
</organism>
<feature type="region of interest" description="Disordered" evidence="2">
    <location>
        <begin position="1"/>
        <end position="38"/>
    </location>
</feature>
<evidence type="ECO:0000313" key="4">
    <source>
        <dbReference type="Proteomes" id="UP000799324"/>
    </source>
</evidence>
<sequence length="283" mass="31113">MPSRAFKNLQAARAKKQAEQDAAVGNSNGGTKGLAESSKVNAGGAGNIGAAPVDQKTELTTTNVTPQGPVDVVELSAIDRKVLGQGSKIRVFEGEKLVAELPRRLFCAASTKASELLDGTSDVILPIGTGQLDIAELLDWLRSITMRNHIDRFHSRRDMARDLGICKAARALGMDPYVSHIHRHYWHWIKTRIPNGGEAAIIESLGADDPFINCLGSRFAHLLRRNEVPNEKGFREWIVQFPNVCAKMQASIHEHELRKHRHEANQAQARAQQAAQNVLWGAQ</sequence>
<dbReference type="EMBL" id="MU004353">
    <property type="protein sequence ID" value="KAF2655168.1"/>
    <property type="molecule type" value="Genomic_DNA"/>
</dbReference>
<evidence type="ECO:0000256" key="1">
    <source>
        <dbReference type="SAM" id="Coils"/>
    </source>
</evidence>
<reference evidence="3" key="1">
    <citation type="journal article" date="2020" name="Stud. Mycol.">
        <title>101 Dothideomycetes genomes: a test case for predicting lifestyles and emergence of pathogens.</title>
        <authorList>
            <person name="Haridas S."/>
            <person name="Albert R."/>
            <person name="Binder M."/>
            <person name="Bloem J."/>
            <person name="Labutti K."/>
            <person name="Salamov A."/>
            <person name="Andreopoulos B."/>
            <person name="Baker S."/>
            <person name="Barry K."/>
            <person name="Bills G."/>
            <person name="Bluhm B."/>
            <person name="Cannon C."/>
            <person name="Castanera R."/>
            <person name="Culley D."/>
            <person name="Daum C."/>
            <person name="Ezra D."/>
            <person name="Gonzalez J."/>
            <person name="Henrissat B."/>
            <person name="Kuo A."/>
            <person name="Liang C."/>
            <person name="Lipzen A."/>
            <person name="Lutzoni F."/>
            <person name="Magnuson J."/>
            <person name="Mondo S."/>
            <person name="Nolan M."/>
            <person name="Ohm R."/>
            <person name="Pangilinan J."/>
            <person name="Park H.-J."/>
            <person name="Ramirez L."/>
            <person name="Alfaro M."/>
            <person name="Sun H."/>
            <person name="Tritt A."/>
            <person name="Yoshinaga Y."/>
            <person name="Zwiers L.-H."/>
            <person name="Turgeon B."/>
            <person name="Goodwin S."/>
            <person name="Spatafora J."/>
            <person name="Crous P."/>
            <person name="Grigoriev I."/>
        </authorList>
    </citation>
    <scope>NUCLEOTIDE SEQUENCE</scope>
    <source>
        <strain evidence="3">CBS 122681</strain>
    </source>
</reference>
<dbReference type="Proteomes" id="UP000799324">
    <property type="component" value="Unassembled WGS sequence"/>
</dbReference>
<feature type="coiled-coil region" evidence="1">
    <location>
        <begin position="250"/>
        <end position="277"/>
    </location>
</feature>
<keyword evidence="1" id="KW-0175">Coiled coil</keyword>
<accession>A0A6A6T8G5</accession>
<evidence type="ECO:0000256" key="2">
    <source>
        <dbReference type="SAM" id="MobiDB-lite"/>
    </source>
</evidence>
<dbReference type="AlphaFoldDB" id="A0A6A6T8G5"/>